<feature type="domain" description="Leucine-rich repeat-containing N-terminal plant-type" evidence="11">
    <location>
        <begin position="28"/>
        <end position="70"/>
    </location>
</feature>
<keyword evidence="3" id="KW-0812">Transmembrane</keyword>
<keyword evidence="8" id="KW-0675">Receptor</keyword>
<dbReference type="AlphaFoldDB" id="A0AAV1RW87"/>
<dbReference type="InterPro" id="IPR013210">
    <property type="entry name" value="LRR_N_plant-typ"/>
</dbReference>
<comment type="subcellular location">
    <subcellularLocation>
        <location evidence="1">Membrane</location>
        <topology evidence="1">Single-pass type I membrane protein</topology>
    </subcellularLocation>
</comment>
<dbReference type="PANTHER" id="PTHR48063:SF35">
    <property type="entry name" value="RECEPTOR-LIKE PROTEIN 12"/>
    <property type="match status" value="1"/>
</dbReference>
<keyword evidence="5" id="KW-0677">Repeat</keyword>
<organism evidence="12 13">
    <name type="scientific">Dovyalis caffra</name>
    <dbReference type="NCBI Taxonomy" id="77055"/>
    <lineage>
        <taxon>Eukaryota</taxon>
        <taxon>Viridiplantae</taxon>
        <taxon>Streptophyta</taxon>
        <taxon>Embryophyta</taxon>
        <taxon>Tracheophyta</taxon>
        <taxon>Spermatophyta</taxon>
        <taxon>Magnoliopsida</taxon>
        <taxon>eudicotyledons</taxon>
        <taxon>Gunneridae</taxon>
        <taxon>Pentapetalae</taxon>
        <taxon>rosids</taxon>
        <taxon>fabids</taxon>
        <taxon>Malpighiales</taxon>
        <taxon>Salicaceae</taxon>
        <taxon>Flacourtieae</taxon>
        <taxon>Dovyalis</taxon>
    </lineage>
</organism>
<keyword evidence="13" id="KW-1185">Reference proteome</keyword>
<dbReference type="Gene3D" id="3.80.10.10">
    <property type="entry name" value="Ribonuclease Inhibitor"/>
    <property type="match status" value="1"/>
</dbReference>
<evidence type="ECO:0000256" key="2">
    <source>
        <dbReference type="ARBA" id="ARBA00022614"/>
    </source>
</evidence>
<evidence type="ECO:0000256" key="7">
    <source>
        <dbReference type="ARBA" id="ARBA00023136"/>
    </source>
</evidence>
<evidence type="ECO:0000256" key="10">
    <source>
        <dbReference type="SAM" id="SignalP"/>
    </source>
</evidence>
<dbReference type="InterPro" id="IPR032675">
    <property type="entry name" value="LRR_dom_sf"/>
</dbReference>
<evidence type="ECO:0000256" key="6">
    <source>
        <dbReference type="ARBA" id="ARBA00022989"/>
    </source>
</evidence>
<dbReference type="SUPFAM" id="SSF52058">
    <property type="entry name" value="L domain-like"/>
    <property type="match status" value="1"/>
</dbReference>
<dbReference type="EMBL" id="CAWUPB010001160">
    <property type="protein sequence ID" value="CAK7340586.1"/>
    <property type="molecule type" value="Genomic_DNA"/>
</dbReference>
<keyword evidence="4 10" id="KW-0732">Signal</keyword>
<evidence type="ECO:0000259" key="11">
    <source>
        <dbReference type="Pfam" id="PF08263"/>
    </source>
</evidence>
<reference evidence="12 13" key="1">
    <citation type="submission" date="2024-01" db="EMBL/GenBank/DDBJ databases">
        <authorList>
            <person name="Waweru B."/>
        </authorList>
    </citation>
    <scope>NUCLEOTIDE SEQUENCE [LARGE SCALE GENOMIC DNA]</scope>
</reference>
<proteinExistence type="predicted"/>
<sequence length="218" mass="24648">MRQILWVWMLVMMTLVSVNIERYHCCLEEERTGLMELKAWINHPDGISLPDWVENTEDTDCCKWYGVKCDNTTNRVTELDLSFERDDWRLGDLYLNASLFLPFKELKSLGLASNKLVGCFENQGLRKLEELHVRANRFNDSVLASLSGLSSLKILDLSDNMNLIGSTGINGLRNLKILYLNGIDIKGSVLIESLAAIPSLKTFSAIHSNLNRALVDKG</sequence>
<keyword evidence="6" id="KW-1133">Transmembrane helix</keyword>
<keyword evidence="2" id="KW-0433">Leucine-rich repeat</keyword>
<dbReference type="GO" id="GO:0016020">
    <property type="term" value="C:membrane"/>
    <property type="evidence" value="ECO:0007669"/>
    <property type="project" value="UniProtKB-SubCell"/>
</dbReference>
<keyword evidence="9" id="KW-0325">Glycoprotein</keyword>
<dbReference type="PANTHER" id="PTHR48063">
    <property type="entry name" value="LRR RECEPTOR-LIKE KINASE"/>
    <property type="match status" value="1"/>
</dbReference>
<evidence type="ECO:0000256" key="9">
    <source>
        <dbReference type="ARBA" id="ARBA00023180"/>
    </source>
</evidence>
<name>A0AAV1RW87_9ROSI</name>
<evidence type="ECO:0000256" key="8">
    <source>
        <dbReference type="ARBA" id="ARBA00023170"/>
    </source>
</evidence>
<evidence type="ECO:0000313" key="12">
    <source>
        <dbReference type="EMBL" id="CAK7340586.1"/>
    </source>
</evidence>
<evidence type="ECO:0000256" key="4">
    <source>
        <dbReference type="ARBA" id="ARBA00022729"/>
    </source>
</evidence>
<dbReference type="Proteomes" id="UP001314170">
    <property type="component" value="Unassembled WGS sequence"/>
</dbReference>
<comment type="caution">
    <text evidence="12">The sequence shown here is derived from an EMBL/GenBank/DDBJ whole genome shotgun (WGS) entry which is preliminary data.</text>
</comment>
<gene>
    <name evidence="12" type="ORF">DCAF_LOCUS15671</name>
</gene>
<dbReference type="InterPro" id="IPR046956">
    <property type="entry name" value="RLP23-like"/>
</dbReference>
<evidence type="ECO:0000256" key="5">
    <source>
        <dbReference type="ARBA" id="ARBA00022737"/>
    </source>
</evidence>
<feature type="chain" id="PRO_5043909272" description="Leucine-rich repeat-containing N-terminal plant-type domain-containing protein" evidence="10">
    <location>
        <begin position="21"/>
        <end position="218"/>
    </location>
</feature>
<keyword evidence="7" id="KW-0472">Membrane</keyword>
<evidence type="ECO:0000256" key="1">
    <source>
        <dbReference type="ARBA" id="ARBA00004479"/>
    </source>
</evidence>
<evidence type="ECO:0000256" key="3">
    <source>
        <dbReference type="ARBA" id="ARBA00022692"/>
    </source>
</evidence>
<protein>
    <recommendedName>
        <fullName evidence="11">Leucine-rich repeat-containing N-terminal plant-type domain-containing protein</fullName>
    </recommendedName>
</protein>
<accession>A0AAV1RW87</accession>
<dbReference type="Pfam" id="PF08263">
    <property type="entry name" value="LRRNT_2"/>
    <property type="match status" value="1"/>
</dbReference>
<feature type="signal peptide" evidence="10">
    <location>
        <begin position="1"/>
        <end position="20"/>
    </location>
</feature>
<evidence type="ECO:0000313" key="13">
    <source>
        <dbReference type="Proteomes" id="UP001314170"/>
    </source>
</evidence>